<feature type="domain" description="MobA/VirD2-like nuclease" evidence="2">
    <location>
        <begin position="123"/>
        <end position="218"/>
    </location>
</feature>
<protein>
    <recommendedName>
        <fullName evidence="2">MobA/VirD2-like nuclease domain-containing protein</fullName>
    </recommendedName>
</protein>
<sequence>MKKIDGVIKDWGERTDYGRVKGRKGKNIVGGRYSKPAPAKAPAGRDKLVSTVRKAPEVMVKITTGRKDPNTGKPRPIMTDMRSIKDHLDYISRNGDVELEDENGHIQAGKEDVRTVRNAWADDGSIPYENGKRREAFNIVLSMPPGTDRASVKNAAREFATELFNNHQYVFAAHEDEKHPHVHISVKAADKDGIRLNPRKNDLQRWREIFAEKLREQGIEANATPRKVRGVVKKAEKQAVRHIDQGHVIGSRKSSSRVSASRREAAELEASGERKHVNPAKAKIVEQRKQVQHDFGTVARTLAAGDKDDKTLAVEIVRFVQQMPPVRTRHAEQVEALQRSSVQSGQTIDRTPEKGRGENKDRDR</sequence>
<dbReference type="InterPro" id="IPR005094">
    <property type="entry name" value="Endonuclease_MobA/VirD2"/>
</dbReference>
<dbReference type="Pfam" id="PF03432">
    <property type="entry name" value="Relaxase"/>
    <property type="match status" value="1"/>
</dbReference>
<feature type="compositionally biased region" description="Polar residues" evidence="1">
    <location>
        <begin position="338"/>
        <end position="349"/>
    </location>
</feature>
<dbReference type="STRING" id="980561.A1359_21165"/>
<dbReference type="AlphaFoldDB" id="A0A177NQJ4"/>
<feature type="compositionally biased region" description="Basic and acidic residues" evidence="1">
    <location>
        <begin position="350"/>
        <end position="364"/>
    </location>
</feature>
<evidence type="ECO:0000313" key="4">
    <source>
        <dbReference type="Proteomes" id="UP000078476"/>
    </source>
</evidence>
<evidence type="ECO:0000313" key="3">
    <source>
        <dbReference type="EMBL" id="OAI20348.1"/>
    </source>
</evidence>
<accession>A0A177NQJ4</accession>
<dbReference type="Gene3D" id="3.30.930.30">
    <property type="match status" value="1"/>
</dbReference>
<reference evidence="3 4" key="1">
    <citation type="submission" date="2016-03" db="EMBL/GenBank/DDBJ databases">
        <authorList>
            <person name="Ploux O."/>
        </authorList>
    </citation>
    <scope>NUCLEOTIDE SEQUENCE [LARGE SCALE GENOMIC DNA]</scope>
    <source>
        <strain evidence="3 4">R-45370</strain>
    </source>
</reference>
<feature type="compositionally biased region" description="Basic and acidic residues" evidence="1">
    <location>
        <begin position="261"/>
        <end position="275"/>
    </location>
</feature>
<gene>
    <name evidence="3" type="ORF">A1359_21165</name>
</gene>
<organism evidence="3 4">
    <name type="scientific">Methylomonas lenta</name>
    <dbReference type="NCBI Taxonomy" id="980561"/>
    <lineage>
        <taxon>Bacteria</taxon>
        <taxon>Pseudomonadati</taxon>
        <taxon>Pseudomonadota</taxon>
        <taxon>Gammaproteobacteria</taxon>
        <taxon>Methylococcales</taxon>
        <taxon>Methylococcaceae</taxon>
        <taxon>Methylomonas</taxon>
    </lineage>
</organism>
<evidence type="ECO:0000256" key="1">
    <source>
        <dbReference type="SAM" id="MobiDB-lite"/>
    </source>
</evidence>
<dbReference type="EMBL" id="LUUI01000049">
    <property type="protein sequence ID" value="OAI20348.1"/>
    <property type="molecule type" value="Genomic_DNA"/>
</dbReference>
<name>A0A177NQJ4_9GAMM</name>
<feature type="region of interest" description="Disordered" evidence="1">
    <location>
        <begin position="245"/>
        <end position="275"/>
    </location>
</feature>
<proteinExistence type="predicted"/>
<dbReference type="Proteomes" id="UP000078476">
    <property type="component" value="Unassembled WGS sequence"/>
</dbReference>
<feature type="region of interest" description="Disordered" evidence="1">
    <location>
        <begin position="326"/>
        <end position="364"/>
    </location>
</feature>
<dbReference type="OrthoDB" id="7173932at2"/>
<dbReference type="RefSeq" id="WP_066978123.1">
    <property type="nucleotide sequence ID" value="NZ_LUUI01000049.1"/>
</dbReference>
<evidence type="ECO:0000259" key="2">
    <source>
        <dbReference type="Pfam" id="PF03432"/>
    </source>
</evidence>
<comment type="caution">
    <text evidence="3">The sequence shown here is derived from an EMBL/GenBank/DDBJ whole genome shotgun (WGS) entry which is preliminary data.</text>
</comment>
<feature type="region of interest" description="Disordered" evidence="1">
    <location>
        <begin position="19"/>
        <end position="48"/>
    </location>
</feature>
<keyword evidence="4" id="KW-1185">Reference proteome</keyword>